<dbReference type="Proteomes" id="UP001562425">
    <property type="component" value="Unassembled WGS sequence"/>
</dbReference>
<gene>
    <name evidence="1" type="ORF">pipiens_016106</name>
</gene>
<dbReference type="EMBL" id="JBEHCU010010821">
    <property type="protein sequence ID" value="KAL1377669.1"/>
    <property type="molecule type" value="Genomic_DNA"/>
</dbReference>
<reference evidence="1 2" key="1">
    <citation type="submission" date="2024-05" db="EMBL/GenBank/DDBJ databases">
        <title>Culex pipiens pipiens assembly and annotation.</title>
        <authorList>
            <person name="Alout H."/>
            <person name="Durand T."/>
        </authorList>
    </citation>
    <scope>NUCLEOTIDE SEQUENCE [LARGE SCALE GENOMIC DNA]</scope>
    <source>
        <strain evidence="1">HA-2024</strain>
        <tissue evidence="1">Whole body</tissue>
    </source>
</reference>
<sequence length="155" mass="16967">MLQGMVMSKSQTDVYEAIDFFTSAYLFGIKGTESGMQQNEQFQCRAMELVLRENPPDFDEKYLFRFVIPTPAATNKDAFLATDSLAPTSAPGTGTGVNKSGIAIIFDPANLTAEVKSVEMHEEALPEVVPRDNVKNVSVKELRRGTANSPPRSSC</sequence>
<comment type="caution">
    <text evidence="1">The sequence shown here is derived from an EMBL/GenBank/DDBJ whole genome shotgun (WGS) entry which is preliminary data.</text>
</comment>
<dbReference type="AlphaFoldDB" id="A0ABD1CMP9"/>
<evidence type="ECO:0000313" key="2">
    <source>
        <dbReference type="Proteomes" id="UP001562425"/>
    </source>
</evidence>
<dbReference type="SUPFAM" id="SSF50447">
    <property type="entry name" value="Translation proteins"/>
    <property type="match status" value="1"/>
</dbReference>
<keyword evidence="2" id="KW-1185">Reference proteome</keyword>
<organism evidence="1 2">
    <name type="scientific">Culex pipiens pipiens</name>
    <name type="common">Northern house mosquito</name>
    <dbReference type="NCBI Taxonomy" id="38569"/>
    <lineage>
        <taxon>Eukaryota</taxon>
        <taxon>Metazoa</taxon>
        <taxon>Ecdysozoa</taxon>
        <taxon>Arthropoda</taxon>
        <taxon>Hexapoda</taxon>
        <taxon>Insecta</taxon>
        <taxon>Pterygota</taxon>
        <taxon>Neoptera</taxon>
        <taxon>Endopterygota</taxon>
        <taxon>Diptera</taxon>
        <taxon>Nematocera</taxon>
        <taxon>Culicoidea</taxon>
        <taxon>Culicidae</taxon>
        <taxon>Culicinae</taxon>
        <taxon>Culicini</taxon>
        <taxon>Culex</taxon>
        <taxon>Culex</taxon>
    </lineage>
</organism>
<dbReference type="PANTHER" id="PTHR44830">
    <property type="entry name" value="ELONGATION FACTOR 1 ALPHA"/>
    <property type="match status" value="1"/>
</dbReference>
<evidence type="ECO:0000313" key="1">
    <source>
        <dbReference type="EMBL" id="KAL1377669.1"/>
    </source>
</evidence>
<dbReference type="PANTHER" id="PTHR44830:SF1">
    <property type="entry name" value="TR-TYPE G DOMAIN-CONTAINING PROTEIN"/>
    <property type="match status" value="1"/>
</dbReference>
<proteinExistence type="predicted"/>
<dbReference type="InterPro" id="IPR009000">
    <property type="entry name" value="Transl_B-barrel_sf"/>
</dbReference>
<dbReference type="Gene3D" id="2.40.30.10">
    <property type="entry name" value="Translation factors"/>
    <property type="match status" value="1"/>
</dbReference>
<name>A0ABD1CMP9_CULPP</name>
<protein>
    <submittedName>
        <fullName evidence="1">Uncharacterized protein</fullName>
    </submittedName>
</protein>
<accession>A0ABD1CMP9</accession>